<dbReference type="EMBL" id="VBQZ03000034">
    <property type="protein sequence ID" value="MXQ86618.1"/>
    <property type="molecule type" value="Genomic_DNA"/>
</dbReference>
<protein>
    <submittedName>
        <fullName evidence="2">Uncharacterized protein</fullName>
    </submittedName>
</protein>
<sequence>MEMEKEFEQIDRAGSWAAIYQEYLVPLAEFYRICPHHSIQVCSCALFSYLLASDKRLWAVSRVVEYLGVRLQVYDCPERPLNLTWVSSREQCSDGLFRLADSRTAPSSLAVTVPFNWFGPFTSSLSFMGREGISLSYLKTSSGSLLLGLASPDSLASPNTAPASMGKETQQVSSARRALLCIHVAAPQVLLSLLFSLSLALLDASPFFL</sequence>
<name>A0A6B0R8S7_9CETA</name>
<keyword evidence="3" id="KW-1185">Reference proteome</keyword>
<dbReference type="AlphaFoldDB" id="A0A6B0R8S7"/>
<organism evidence="2 3">
    <name type="scientific">Bos mutus</name>
    <name type="common">wild yak</name>
    <dbReference type="NCBI Taxonomy" id="72004"/>
    <lineage>
        <taxon>Eukaryota</taxon>
        <taxon>Metazoa</taxon>
        <taxon>Chordata</taxon>
        <taxon>Craniata</taxon>
        <taxon>Vertebrata</taxon>
        <taxon>Euteleostomi</taxon>
        <taxon>Mammalia</taxon>
        <taxon>Eutheria</taxon>
        <taxon>Laurasiatheria</taxon>
        <taxon>Artiodactyla</taxon>
        <taxon>Ruminantia</taxon>
        <taxon>Pecora</taxon>
        <taxon>Bovidae</taxon>
        <taxon>Bovinae</taxon>
        <taxon>Bos</taxon>
    </lineage>
</organism>
<dbReference type="Proteomes" id="UP000322234">
    <property type="component" value="Unassembled WGS sequence"/>
</dbReference>
<proteinExistence type="predicted"/>
<keyword evidence="1" id="KW-0472">Membrane</keyword>
<reference evidence="2" key="1">
    <citation type="submission" date="2019-10" db="EMBL/GenBank/DDBJ databases">
        <title>The sequence and de novo assembly of the wild yak genome.</title>
        <authorList>
            <person name="Liu Y."/>
        </authorList>
    </citation>
    <scope>NUCLEOTIDE SEQUENCE [LARGE SCALE GENOMIC DNA]</scope>
    <source>
        <strain evidence="2">WY2019</strain>
    </source>
</reference>
<evidence type="ECO:0000313" key="2">
    <source>
        <dbReference type="EMBL" id="MXQ86618.1"/>
    </source>
</evidence>
<accession>A0A6B0R8S7</accession>
<feature type="transmembrane region" description="Helical" evidence="1">
    <location>
        <begin position="178"/>
        <end position="202"/>
    </location>
</feature>
<keyword evidence="1" id="KW-0812">Transmembrane</keyword>
<evidence type="ECO:0000256" key="1">
    <source>
        <dbReference type="SAM" id="Phobius"/>
    </source>
</evidence>
<keyword evidence="1" id="KW-1133">Transmembrane helix</keyword>
<gene>
    <name evidence="2" type="ORF">E5288_WYG013029</name>
</gene>
<evidence type="ECO:0000313" key="3">
    <source>
        <dbReference type="Proteomes" id="UP000322234"/>
    </source>
</evidence>
<comment type="caution">
    <text evidence="2">The sequence shown here is derived from an EMBL/GenBank/DDBJ whole genome shotgun (WGS) entry which is preliminary data.</text>
</comment>